<comment type="caution">
    <text evidence="1">The sequence shown here is derived from an EMBL/GenBank/DDBJ whole genome shotgun (WGS) entry which is preliminary data.</text>
</comment>
<dbReference type="RefSeq" id="WP_344615527.1">
    <property type="nucleotide sequence ID" value="NZ_BAAARV010000049.1"/>
</dbReference>
<dbReference type="Proteomes" id="UP001501444">
    <property type="component" value="Unassembled WGS sequence"/>
</dbReference>
<reference evidence="2" key="1">
    <citation type="journal article" date="2019" name="Int. J. Syst. Evol. Microbiol.">
        <title>The Global Catalogue of Microorganisms (GCM) 10K type strain sequencing project: providing services to taxonomists for standard genome sequencing and annotation.</title>
        <authorList>
            <consortium name="The Broad Institute Genomics Platform"/>
            <consortium name="The Broad Institute Genome Sequencing Center for Infectious Disease"/>
            <person name="Wu L."/>
            <person name="Ma J."/>
        </authorList>
    </citation>
    <scope>NUCLEOTIDE SEQUENCE [LARGE SCALE GENOMIC DNA]</scope>
    <source>
        <strain evidence="2">JCM 3272</strain>
    </source>
</reference>
<keyword evidence="1" id="KW-0489">Methyltransferase</keyword>
<dbReference type="InterPro" id="IPR029063">
    <property type="entry name" value="SAM-dependent_MTases_sf"/>
</dbReference>
<proteinExistence type="predicted"/>
<sequence>MRELDDLLDEGATVPVEGWDFSWFAGRATEERPPWGYARLLARRLGTATAALDLQTGGGEVFREALDGAAAAGGGPRRVAATESWAPNAALARAALAPYRAEVAEVPDDAVAPFEPGAFDLVSSRHPATVHWPGIAHALAPGGTYLAQHVGVGTAAALTDFMMGPQPVSDGRSVARAAEGAARAGLRVVDVREATLRLEFFDVAAVAVFLRKVIWIVPDFTISRYRGQLAALHEHIGREGSFIATTTRYLIECRKPHGVDGW</sequence>
<dbReference type="EMBL" id="BAAARV010000049">
    <property type="protein sequence ID" value="GAA2360956.1"/>
    <property type="molecule type" value="Genomic_DNA"/>
</dbReference>
<dbReference type="InterPro" id="IPR052939">
    <property type="entry name" value="23S_rRNA_MeTrnsfrase_RlmA"/>
</dbReference>
<dbReference type="Gene3D" id="3.40.50.150">
    <property type="entry name" value="Vaccinia Virus protein VP39"/>
    <property type="match status" value="1"/>
</dbReference>
<organism evidence="1 2">
    <name type="scientific">Dactylosporangium salmoneum</name>
    <dbReference type="NCBI Taxonomy" id="53361"/>
    <lineage>
        <taxon>Bacteria</taxon>
        <taxon>Bacillati</taxon>
        <taxon>Actinomycetota</taxon>
        <taxon>Actinomycetes</taxon>
        <taxon>Micromonosporales</taxon>
        <taxon>Micromonosporaceae</taxon>
        <taxon>Dactylosporangium</taxon>
    </lineage>
</organism>
<dbReference type="GO" id="GO:0032259">
    <property type="term" value="P:methylation"/>
    <property type="evidence" value="ECO:0007669"/>
    <property type="project" value="UniProtKB-KW"/>
</dbReference>
<name>A0ABP5TT13_9ACTN</name>
<protein>
    <submittedName>
        <fullName evidence="1">Class I SAM-dependent methyltransferase</fullName>
    </submittedName>
</protein>
<keyword evidence="2" id="KW-1185">Reference proteome</keyword>
<dbReference type="PANTHER" id="PTHR43460:SF1">
    <property type="entry name" value="METHYLTRANSFERASE TYPE 11 DOMAIN-CONTAINING PROTEIN"/>
    <property type="match status" value="1"/>
</dbReference>
<evidence type="ECO:0000313" key="2">
    <source>
        <dbReference type="Proteomes" id="UP001501444"/>
    </source>
</evidence>
<dbReference type="SUPFAM" id="SSF53335">
    <property type="entry name" value="S-adenosyl-L-methionine-dependent methyltransferases"/>
    <property type="match status" value="1"/>
</dbReference>
<keyword evidence="1" id="KW-0808">Transferase</keyword>
<evidence type="ECO:0000313" key="1">
    <source>
        <dbReference type="EMBL" id="GAA2360956.1"/>
    </source>
</evidence>
<dbReference type="GO" id="GO:0008168">
    <property type="term" value="F:methyltransferase activity"/>
    <property type="evidence" value="ECO:0007669"/>
    <property type="project" value="UniProtKB-KW"/>
</dbReference>
<dbReference type="PANTHER" id="PTHR43460">
    <property type="entry name" value="METHYLTRANSFERASE"/>
    <property type="match status" value="1"/>
</dbReference>
<gene>
    <name evidence="1" type="ORF">GCM10010170_056170</name>
</gene>
<accession>A0ABP5TT13</accession>